<dbReference type="PROSITE" id="PS51683">
    <property type="entry name" value="SAM_OMT_II"/>
    <property type="match status" value="1"/>
</dbReference>
<keyword evidence="3" id="KW-0949">S-adenosyl-L-methionine</keyword>
<organism evidence="5 6">
    <name type="scientific">Aspergillus saccharolyticus JOP 1030-1</name>
    <dbReference type="NCBI Taxonomy" id="1450539"/>
    <lineage>
        <taxon>Eukaryota</taxon>
        <taxon>Fungi</taxon>
        <taxon>Dikarya</taxon>
        <taxon>Ascomycota</taxon>
        <taxon>Pezizomycotina</taxon>
        <taxon>Eurotiomycetes</taxon>
        <taxon>Eurotiomycetidae</taxon>
        <taxon>Eurotiales</taxon>
        <taxon>Aspergillaceae</taxon>
        <taxon>Aspergillus</taxon>
        <taxon>Aspergillus subgen. Circumdati</taxon>
    </lineage>
</organism>
<accession>A0A318ZJD3</accession>
<dbReference type="GO" id="GO:0032259">
    <property type="term" value="P:methylation"/>
    <property type="evidence" value="ECO:0007669"/>
    <property type="project" value="UniProtKB-KW"/>
</dbReference>
<dbReference type="Pfam" id="PF00891">
    <property type="entry name" value="Methyltransf_2"/>
    <property type="match status" value="1"/>
</dbReference>
<dbReference type="PANTHER" id="PTHR43712">
    <property type="entry name" value="PUTATIVE (AFU_ORTHOLOGUE AFUA_4G14580)-RELATED"/>
    <property type="match status" value="1"/>
</dbReference>
<sequence>MSAPLPGIQLAKTVTAAAALGFVPVAIRFRLFDILVAMAHPARGEEVLVAYQQTMGVDDESILCAQLVDDALYAMAGLGLVDMTDDGAYSTNEITKHLVQTPSAQHGALHFTTEALLAGAFLLRRLESDNFRYPFPELRTPMQYAHKMMGKDELAQKHTYSIMAAEGRMDSFNKFMEGKFMKATTAPERLARFGYDIEPILRDAKSRRVIAMVDIGGGRGEMMLEFKRVFSVLLAEDLVVQEFNHEIHEIEGLTLSTWNYKDVNSEQPIHGAGVYHLAHILHNLPDLDAACLLQKISQAMHSQSRLLIHEFTKNVNNAKMHATMIALFGGRERTATEWRQLAALAGLKVTFEAYPEAGEGLVEMRKL</sequence>
<evidence type="ECO:0000313" key="5">
    <source>
        <dbReference type="EMBL" id="PYH40388.1"/>
    </source>
</evidence>
<dbReference type="InterPro" id="IPR016461">
    <property type="entry name" value="COMT-like"/>
</dbReference>
<dbReference type="SUPFAM" id="SSF53335">
    <property type="entry name" value="S-adenosyl-L-methionine-dependent methyltransferases"/>
    <property type="match status" value="1"/>
</dbReference>
<dbReference type="GO" id="GO:0008171">
    <property type="term" value="F:O-methyltransferase activity"/>
    <property type="evidence" value="ECO:0007669"/>
    <property type="project" value="InterPro"/>
</dbReference>
<proteinExistence type="predicted"/>
<evidence type="ECO:0000256" key="1">
    <source>
        <dbReference type="ARBA" id="ARBA00022603"/>
    </source>
</evidence>
<keyword evidence="6" id="KW-1185">Reference proteome</keyword>
<evidence type="ECO:0000313" key="6">
    <source>
        <dbReference type="Proteomes" id="UP000248349"/>
    </source>
</evidence>
<gene>
    <name evidence="5" type="ORF">BP01DRAFT_361295</name>
</gene>
<dbReference type="Gene3D" id="3.40.50.150">
    <property type="entry name" value="Vaccinia Virus protein VP39"/>
    <property type="match status" value="1"/>
</dbReference>
<evidence type="ECO:0000256" key="3">
    <source>
        <dbReference type="ARBA" id="ARBA00022691"/>
    </source>
</evidence>
<keyword evidence="1 5" id="KW-0489">Methyltransferase</keyword>
<dbReference type="Proteomes" id="UP000248349">
    <property type="component" value="Unassembled WGS sequence"/>
</dbReference>
<dbReference type="GeneID" id="37077345"/>
<protein>
    <submittedName>
        <fullName evidence="5">O-methyltransferase</fullName>
    </submittedName>
</protein>
<dbReference type="GO" id="GO:0044550">
    <property type="term" value="P:secondary metabolite biosynthetic process"/>
    <property type="evidence" value="ECO:0007669"/>
    <property type="project" value="UniProtKB-ARBA"/>
</dbReference>
<dbReference type="EMBL" id="KZ821287">
    <property type="protein sequence ID" value="PYH40388.1"/>
    <property type="molecule type" value="Genomic_DNA"/>
</dbReference>
<evidence type="ECO:0000256" key="2">
    <source>
        <dbReference type="ARBA" id="ARBA00022679"/>
    </source>
</evidence>
<evidence type="ECO:0000259" key="4">
    <source>
        <dbReference type="Pfam" id="PF00891"/>
    </source>
</evidence>
<dbReference type="AlphaFoldDB" id="A0A318ZJD3"/>
<keyword evidence="2 5" id="KW-0808">Transferase</keyword>
<dbReference type="RefSeq" id="XP_025426370.1">
    <property type="nucleotide sequence ID" value="XM_025576117.1"/>
</dbReference>
<dbReference type="OrthoDB" id="1535081at2759"/>
<name>A0A318ZJD3_9EURO</name>
<dbReference type="InterPro" id="IPR001077">
    <property type="entry name" value="COMT_C"/>
</dbReference>
<reference evidence="5 6" key="1">
    <citation type="submission" date="2016-12" db="EMBL/GenBank/DDBJ databases">
        <title>The genomes of Aspergillus section Nigri reveals drivers in fungal speciation.</title>
        <authorList>
            <consortium name="DOE Joint Genome Institute"/>
            <person name="Vesth T.C."/>
            <person name="Nybo J."/>
            <person name="Theobald S."/>
            <person name="Brandl J."/>
            <person name="Frisvad J.C."/>
            <person name="Nielsen K.F."/>
            <person name="Lyhne E.K."/>
            <person name="Kogle M.E."/>
            <person name="Kuo A."/>
            <person name="Riley R."/>
            <person name="Clum A."/>
            <person name="Nolan M."/>
            <person name="Lipzen A."/>
            <person name="Salamov A."/>
            <person name="Henrissat B."/>
            <person name="Wiebenga A."/>
            <person name="De Vries R.P."/>
            <person name="Grigoriev I.V."/>
            <person name="Mortensen U.H."/>
            <person name="Andersen M.R."/>
            <person name="Baker S.E."/>
        </authorList>
    </citation>
    <scope>NUCLEOTIDE SEQUENCE [LARGE SCALE GENOMIC DNA]</scope>
    <source>
        <strain evidence="5 6">JOP 1030-1</strain>
    </source>
</reference>
<dbReference type="InterPro" id="IPR029063">
    <property type="entry name" value="SAM-dependent_MTases_sf"/>
</dbReference>
<dbReference type="PANTHER" id="PTHR43712:SF18">
    <property type="entry name" value="PUTATIVE (AFU_ORTHOLOGUE AFUA_4G14240)-RELATED"/>
    <property type="match status" value="1"/>
</dbReference>
<feature type="domain" description="O-methyltransferase C-terminal" evidence="4">
    <location>
        <begin position="198"/>
        <end position="347"/>
    </location>
</feature>